<dbReference type="InterPro" id="IPR023346">
    <property type="entry name" value="Lysozyme-like_dom_sf"/>
</dbReference>
<dbReference type="Proteomes" id="UP001172645">
    <property type="component" value="Unassembled WGS sequence"/>
</dbReference>
<gene>
    <name evidence="6" type="ORF">PY649_27650</name>
</gene>
<comment type="similarity">
    <text evidence="3">Belongs to the virb1 family.</text>
</comment>
<dbReference type="SUPFAM" id="SSF53955">
    <property type="entry name" value="Lysozyme-like"/>
    <property type="match status" value="1"/>
</dbReference>
<evidence type="ECO:0000256" key="2">
    <source>
        <dbReference type="ARBA" id="ARBA00007734"/>
    </source>
</evidence>
<dbReference type="SMART" id="SM00062">
    <property type="entry name" value="PBPb"/>
    <property type="match status" value="1"/>
</dbReference>
<evidence type="ECO:0000256" key="4">
    <source>
        <dbReference type="ARBA" id="ARBA00023237"/>
    </source>
</evidence>
<dbReference type="Pfam" id="PF00497">
    <property type="entry name" value="SBP_bac_3"/>
    <property type="match status" value="1"/>
</dbReference>
<evidence type="ECO:0000256" key="3">
    <source>
        <dbReference type="ARBA" id="ARBA00009387"/>
    </source>
</evidence>
<sequence>MKRNRISASAGGWALSVMLAMAMSFVVPMMSPPAIAEEISIPVKGGTYDLDVMEKRRLVRILVPFSKTIYFVDKGRQLGTAVEFGQALEAYLNTGRKKEIEHIRVAFIPVPRNKLLDELNDGVGDIVMANLTITPQRQAIVDFTDPLFDKATEVLVSGPASQTVTGIDDLVSAPLMLRPSSSYWTHVEEINKARTAAGKPPIQLQPIDENLEDEDLMEMVNAGLLPYTVVDQYKAAIWAEVFPDIRVRSDVVISDAGKIAWAVRRNSPLLLAKLNPFVATHRIGTTFGNILKTRYFKSDKIVKRAYSVADVQRFLHVVDLFRQHANTYSFDYLMLIAQGYQESQLDQQRRSARGAVGIMQLLPATAADKAVGITGIDKDESKNIEAASKYLRYLVSTYITDAGITDRDRLLFAFAAYNAGPGNLAKFRKKAIDMGLDPNVWFGNVENAAAAIVGRETVQYVSNIYKYYVAYSLLAARDQAHATAVGASEGGK</sequence>
<dbReference type="EMBL" id="JARFYM010000032">
    <property type="protein sequence ID" value="MDL2402675.1"/>
    <property type="molecule type" value="Genomic_DNA"/>
</dbReference>
<evidence type="ECO:0000313" key="7">
    <source>
        <dbReference type="Proteomes" id="UP001172645"/>
    </source>
</evidence>
<accession>A0ABT7K239</accession>
<dbReference type="PANTHER" id="PTHR37423:SF2">
    <property type="entry name" value="MEMBRANE-BOUND LYTIC MUREIN TRANSGLYCOSYLASE C"/>
    <property type="match status" value="1"/>
</dbReference>
<dbReference type="Gene3D" id="3.40.190.10">
    <property type="entry name" value="Periplasmic binding protein-like II"/>
    <property type="match status" value="2"/>
</dbReference>
<proteinExistence type="inferred from homology"/>
<keyword evidence="4" id="KW-0472">Membrane</keyword>
<dbReference type="InterPro" id="IPR001638">
    <property type="entry name" value="Solute-binding_3/MltF_N"/>
</dbReference>
<keyword evidence="4" id="KW-0998">Cell outer membrane</keyword>
<feature type="domain" description="Solute-binding protein family 3/N-terminal" evidence="5">
    <location>
        <begin position="58"/>
        <end position="299"/>
    </location>
</feature>
<keyword evidence="7" id="KW-1185">Reference proteome</keyword>
<evidence type="ECO:0000256" key="1">
    <source>
        <dbReference type="ARBA" id="ARBA00004339"/>
    </source>
</evidence>
<evidence type="ECO:0000259" key="5">
    <source>
        <dbReference type="SMART" id="SM00062"/>
    </source>
</evidence>
<dbReference type="CDD" id="cd01009">
    <property type="entry name" value="PBP2_YfhD_N"/>
    <property type="match status" value="1"/>
</dbReference>
<dbReference type="SUPFAM" id="SSF53850">
    <property type="entry name" value="Periplasmic binding protein-like II"/>
    <property type="match status" value="1"/>
</dbReference>
<dbReference type="InterPro" id="IPR008258">
    <property type="entry name" value="Transglycosylase_SLT_dom_1"/>
</dbReference>
<dbReference type="Pfam" id="PF01464">
    <property type="entry name" value="SLT"/>
    <property type="match status" value="1"/>
</dbReference>
<dbReference type="PANTHER" id="PTHR37423">
    <property type="entry name" value="SOLUBLE LYTIC MUREIN TRANSGLYCOSYLASE-RELATED"/>
    <property type="match status" value="1"/>
</dbReference>
<protein>
    <submittedName>
        <fullName evidence="6">Transporter substrate-binding domain-containing protein</fullName>
    </submittedName>
</protein>
<comment type="subcellular location">
    <subcellularLocation>
        <location evidence="1">Cell outer membrane</location>
        <topology evidence="1">Peripheral membrane protein</topology>
    </subcellularLocation>
</comment>
<comment type="similarity">
    <text evidence="2">Belongs to the transglycosylase Slt family.</text>
</comment>
<comment type="caution">
    <text evidence="6">The sequence shown here is derived from an EMBL/GenBank/DDBJ whole genome shotgun (WGS) entry which is preliminary data.</text>
</comment>
<name>A0ABT7K239_9HYPH</name>
<reference evidence="6" key="1">
    <citation type="submission" date="2023-06" db="EMBL/GenBank/DDBJ databases">
        <title>Phylogenetic Diversity of Rhizobium strains.</title>
        <authorList>
            <person name="Moura F.T."/>
            <person name="Helene L.C.F."/>
            <person name="Hungria M."/>
        </authorList>
    </citation>
    <scope>NUCLEOTIDE SEQUENCE</scope>
    <source>
        <strain evidence="6">CCGE526</strain>
    </source>
</reference>
<dbReference type="RefSeq" id="WP_285872084.1">
    <property type="nucleotide sequence ID" value="NZ_JARFYM010000032.1"/>
</dbReference>
<dbReference type="CDD" id="cd13403">
    <property type="entry name" value="MLTF-like"/>
    <property type="match status" value="1"/>
</dbReference>
<dbReference type="Gene3D" id="1.10.530.10">
    <property type="match status" value="1"/>
</dbReference>
<organism evidence="6 7">
    <name type="scientific">Rhizobium mayense</name>
    <dbReference type="NCBI Taxonomy" id="1312184"/>
    <lineage>
        <taxon>Bacteria</taxon>
        <taxon>Pseudomonadati</taxon>
        <taxon>Pseudomonadota</taxon>
        <taxon>Alphaproteobacteria</taxon>
        <taxon>Hyphomicrobiales</taxon>
        <taxon>Rhizobiaceae</taxon>
        <taxon>Rhizobium/Agrobacterium group</taxon>
        <taxon>Rhizobium</taxon>
    </lineage>
</organism>
<evidence type="ECO:0000313" key="6">
    <source>
        <dbReference type="EMBL" id="MDL2402675.1"/>
    </source>
</evidence>